<proteinExistence type="predicted"/>
<sequence length="110" mass="13120">MKHLAQYNQYLIALHQMKDDFYKSAETELVGKIVKFTDEYINRYAEMDDDPEYESYYQYINSNTRMRIIEILKYGIRLIAQVEYINHDAIDAAAFGDEISLEYLIQVDEE</sequence>
<reference evidence="1" key="1">
    <citation type="submission" date="2024-05" db="EMBL/GenBank/DDBJ databases">
        <authorList>
            <person name="Badawy S."/>
            <person name="Skurnik M."/>
        </authorList>
    </citation>
    <scope>NUCLEOTIDE SEQUENCE</scope>
</reference>
<protein>
    <submittedName>
        <fullName evidence="1">Uncharacterized protein</fullName>
    </submittedName>
</protein>
<name>A0AAU7PI84_9CAUD</name>
<organism evidence="1">
    <name type="scientific">Escherichia phage fEgEco12</name>
    <dbReference type="NCBI Taxonomy" id="3158837"/>
    <lineage>
        <taxon>Viruses</taxon>
        <taxon>Duplodnaviria</taxon>
        <taxon>Heunggongvirae</taxon>
        <taxon>Uroviricota</taxon>
        <taxon>Caudoviricetes</taxon>
    </lineage>
</organism>
<dbReference type="EMBL" id="PP777464">
    <property type="protein sequence ID" value="XBS49277.1"/>
    <property type="molecule type" value="Genomic_DNA"/>
</dbReference>
<accession>A0AAU7PI84</accession>
<evidence type="ECO:0000313" key="1">
    <source>
        <dbReference type="EMBL" id="XBS49277.1"/>
    </source>
</evidence>